<proteinExistence type="predicted"/>
<dbReference type="AlphaFoldDB" id="A0A2S2PMN8"/>
<organism evidence="1">
    <name type="scientific">Schizaphis graminum</name>
    <name type="common">Green bug aphid</name>
    <dbReference type="NCBI Taxonomy" id="13262"/>
    <lineage>
        <taxon>Eukaryota</taxon>
        <taxon>Metazoa</taxon>
        <taxon>Ecdysozoa</taxon>
        <taxon>Arthropoda</taxon>
        <taxon>Hexapoda</taxon>
        <taxon>Insecta</taxon>
        <taxon>Pterygota</taxon>
        <taxon>Neoptera</taxon>
        <taxon>Paraneoptera</taxon>
        <taxon>Hemiptera</taxon>
        <taxon>Sternorrhyncha</taxon>
        <taxon>Aphidomorpha</taxon>
        <taxon>Aphidoidea</taxon>
        <taxon>Aphididae</taxon>
        <taxon>Aphidini</taxon>
        <taxon>Schizaphis</taxon>
    </lineage>
</organism>
<gene>
    <name evidence="1" type="ORF">g.117166</name>
</gene>
<accession>A0A2S2PMN8</accession>
<protein>
    <submittedName>
        <fullName evidence="1">Uncharacterized protein</fullName>
    </submittedName>
</protein>
<dbReference type="EMBL" id="GGMR01018102">
    <property type="protein sequence ID" value="MBY30721.1"/>
    <property type="molecule type" value="Transcribed_RNA"/>
</dbReference>
<reference evidence="1" key="1">
    <citation type="submission" date="2018-04" db="EMBL/GenBank/DDBJ databases">
        <title>Transcriptome of Schizaphis graminum biotype I.</title>
        <authorList>
            <person name="Scully E.D."/>
            <person name="Geib S.M."/>
            <person name="Palmer N.A."/>
            <person name="Koch K."/>
            <person name="Bradshaw J."/>
            <person name="Heng-Moss T."/>
            <person name="Sarath G."/>
        </authorList>
    </citation>
    <scope>NUCLEOTIDE SEQUENCE</scope>
</reference>
<evidence type="ECO:0000313" key="1">
    <source>
        <dbReference type="EMBL" id="MBY30721.1"/>
    </source>
</evidence>
<sequence>MTEKPRVVSACMKRIIRTNGRAQQRPLISGLVTATLGDDSVCGGAGDQTFSGRSVAEVRAGHLLIRWNGPAGYCWKLLLRYLNLTATEHATYGFSLVRPGSKTPIVTVLVDTDTDYHHWTTTIAGQLLSQTPLDDVKYLDILGIVTDHAPFRRYSSTDSLMTCASKHKKTSLDIQEINNNHMPLFSSRAYKKNVSHLPDLIRECEQLRRSPVNEFSDLIPVKQKRKIFEESVTCSSKSVDNLHDLSSHITNIKSRSMNNLDLDLRAVPVKDICRYFESRFSNKETNTIKFRSLY</sequence>
<name>A0A2S2PMN8_SCHGA</name>